<dbReference type="Pfam" id="PF18124">
    <property type="entry name" value="Kindlin_2_N"/>
    <property type="match status" value="1"/>
</dbReference>
<dbReference type="PANTHER" id="PTHR16160">
    <property type="entry name" value="FERMITIN 2-RELATED"/>
    <property type="match status" value="1"/>
</dbReference>
<feature type="region of interest" description="Disordered" evidence="1">
    <location>
        <begin position="229"/>
        <end position="251"/>
    </location>
</feature>
<organism evidence="3 4">
    <name type="scientific">Vespula squamosa</name>
    <name type="common">Southern yellow jacket</name>
    <name type="synonym">Wasp</name>
    <dbReference type="NCBI Taxonomy" id="30214"/>
    <lineage>
        <taxon>Eukaryota</taxon>
        <taxon>Metazoa</taxon>
        <taxon>Ecdysozoa</taxon>
        <taxon>Arthropoda</taxon>
        <taxon>Hexapoda</taxon>
        <taxon>Insecta</taxon>
        <taxon>Pterygota</taxon>
        <taxon>Neoptera</taxon>
        <taxon>Endopterygota</taxon>
        <taxon>Hymenoptera</taxon>
        <taxon>Apocrita</taxon>
        <taxon>Aculeata</taxon>
        <taxon>Vespoidea</taxon>
        <taxon>Vespidae</taxon>
        <taxon>Vespinae</taxon>
        <taxon>Vespula</taxon>
    </lineage>
</organism>
<dbReference type="InterPro" id="IPR037843">
    <property type="entry name" value="Kindlin/fermitin"/>
</dbReference>
<protein>
    <submittedName>
        <fullName evidence="3">Unc-112-related protein isoform X2</fullName>
    </submittedName>
</protein>
<dbReference type="PANTHER" id="PTHR16160:SF13">
    <property type="entry name" value="FERMITIN 2-RELATED"/>
    <property type="match status" value="1"/>
</dbReference>
<evidence type="ECO:0000313" key="4">
    <source>
        <dbReference type="Proteomes" id="UP001607302"/>
    </source>
</evidence>
<sequence length="287" mass="33027">MKRTDYGNGNYKFDLLINFGNFNDNSFTLMFNEFLPVNSRVDSKSRDPISSSRSALLSDELVGSVWNSQLNEFSIILILWEPFQLVFQCGDRENEKEREKKRERVCKDIAMDWSDHALWWPARNHWLTRTRSTLDQYGVAADALLHFTPMHKTLRVQLPDMRSVDCRVDFSVKTFNAVINLCIRHPEELSFCKPLEPSHLKYNLKDLPSKKKIENQKNGHWNVPADTNTFIPASQSPRGSTGSLDQSSPFMCAPVTPSNRNHSTPISSPVSVSILQRRRESIIIRVL</sequence>
<dbReference type="Gene3D" id="3.10.20.90">
    <property type="entry name" value="Phosphatidylinositol 3-kinase Catalytic Subunit, Chain A, domain 1"/>
    <property type="match status" value="1"/>
</dbReference>
<dbReference type="InterPro" id="IPR040790">
    <property type="entry name" value="Kindlin_2_N"/>
</dbReference>
<evidence type="ECO:0000259" key="2">
    <source>
        <dbReference type="Pfam" id="PF18124"/>
    </source>
</evidence>
<reference evidence="3 4" key="1">
    <citation type="journal article" date="2024" name="Ann. Entomol. Soc. Am.">
        <title>Genomic analyses of the southern and eastern yellowjacket wasps (Hymenoptera: Vespidae) reveal evolutionary signatures of social life.</title>
        <authorList>
            <person name="Catto M.A."/>
            <person name="Caine P.B."/>
            <person name="Orr S.E."/>
            <person name="Hunt B.G."/>
            <person name="Goodisman M.A.D."/>
        </authorList>
    </citation>
    <scope>NUCLEOTIDE SEQUENCE [LARGE SCALE GENOMIC DNA]</scope>
    <source>
        <strain evidence="3">233</strain>
        <tissue evidence="3">Head and thorax</tissue>
    </source>
</reference>
<dbReference type="Proteomes" id="UP001607302">
    <property type="component" value="Unassembled WGS sequence"/>
</dbReference>
<dbReference type="EMBL" id="JAUDFV010000153">
    <property type="protein sequence ID" value="KAL2717084.1"/>
    <property type="molecule type" value="Genomic_DNA"/>
</dbReference>
<proteinExistence type="predicted"/>
<feature type="compositionally biased region" description="Polar residues" evidence="1">
    <location>
        <begin position="229"/>
        <end position="249"/>
    </location>
</feature>
<dbReference type="AlphaFoldDB" id="A0ABD2A905"/>
<name>A0ABD2A905_VESSQ</name>
<feature type="domain" description="Kindlin-2 N-terminal" evidence="2">
    <location>
        <begin position="108"/>
        <end position="152"/>
    </location>
</feature>
<evidence type="ECO:0000256" key="1">
    <source>
        <dbReference type="SAM" id="MobiDB-lite"/>
    </source>
</evidence>
<gene>
    <name evidence="3" type="ORF">V1478_012784</name>
</gene>
<keyword evidence="4" id="KW-1185">Reference proteome</keyword>
<accession>A0ABD2A905</accession>
<evidence type="ECO:0000313" key="3">
    <source>
        <dbReference type="EMBL" id="KAL2717084.1"/>
    </source>
</evidence>
<comment type="caution">
    <text evidence="3">The sequence shown here is derived from an EMBL/GenBank/DDBJ whole genome shotgun (WGS) entry which is preliminary data.</text>
</comment>